<dbReference type="GO" id="GO:0080019">
    <property type="term" value="F:alcohol-forming very long-chain fatty acyl-CoA reductase activity"/>
    <property type="evidence" value="ECO:0007669"/>
    <property type="project" value="InterPro"/>
</dbReference>
<dbReference type="EMBL" id="KZ309528">
    <property type="protein sequence ID" value="KAG8239147.1"/>
    <property type="molecule type" value="Genomic_DNA"/>
</dbReference>
<evidence type="ECO:0000259" key="2">
    <source>
        <dbReference type="Pfam" id="PF07993"/>
    </source>
</evidence>
<dbReference type="InterPro" id="IPR013120">
    <property type="entry name" value="FAR_NAD-bd"/>
</dbReference>
<dbReference type="Gene3D" id="3.40.50.720">
    <property type="entry name" value="NAD(P)-binding Rossmann-like Domain"/>
    <property type="match status" value="1"/>
</dbReference>
<sequence>MILILFERIRKERPGAENKVKVIPGDLCPENDDSLGISEDDAKTLQNTVSIVFHCAATLRLEAKLKDAILTNTMGTWKVLQFSRGMNNLEVSVSENNP</sequence>
<dbReference type="Pfam" id="PF07993">
    <property type="entry name" value="NAD_binding_4"/>
    <property type="match status" value="1"/>
</dbReference>
<reference evidence="3" key="1">
    <citation type="submission" date="2013-04" db="EMBL/GenBank/DDBJ databases">
        <authorList>
            <person name="Qu J."/>
            <person name="Murali S.C."/>
            <person name="Bandaranaike D."/>
            <person name="Bellair M."/>
            <person name="Blankenburg K."/>
            <person name="Chao H."/>
            <person name="Dinh H."/>
            <person name="Doddapaneni H."/>
            <person name="Downs B."/>
            <person name="Dugan-Rocha S."/>
            <person name="Elkadiri S."/>
            <person name="Gnanaolivu R.D."/>
            <person name="Hernandez B."/>
            <person name="Javaid M."/>
            <person name="Jayaseelan J.C."/>
            <person name="Lee S."/>
            <person name="Li M."/>
            <person name="Ming W."/>
            <person name="Munidasa M."/>
            <person name="Muniz J."/>
            <person name="Nguyen L."/>
            <person name="Ongeri F."/>
            <person name="Osuji N."/>
            <person name="Pu L.-L."/>
            <person name="Puazo M."/>
            <person name="Qu C."/>
            <person name="Quiroz J."/>
            <person name="Raj R."/>
            <person name="Weissenberger G."/>
            <person name="Xin Y."/>
            <person name="Zou X."/>
            <person name="Han Y."/>
            <person name="Richards S."/>
            <person name="Worley K."/>
            <person name="Muzny D."/>
            <person name="Gibbs R."/>
        </authorList>
    </citation>
    <scope>NUCLEOTIDE SEQUENCE</scope>
    <source>
        <strain evidence="3">Sampled in the wild</strain>
    </source>
</reference>
<evidence type="ECO:0000256" key="1">
    <source>
        <dbReference type="RuleBase" id="RU363097"/>
    </source>
</evidence>
<evidence type="ECO:0000313" key="3">
    <source>
        <dbReference type="EMBL" id="KAG8239147.1"/>
    </source>
</evidence>
<dbReference type="GO" id="GO:0035336">
    <property type="term" value="P:long-chain fatty-acyl-CoA metabolic process"/>
    <property type="evidence" value="ECO:0007669"/>
    <property type="project" value="TreeGrafter"/>
</dbReference>
<dbReference type="PANTHER" id="PTHR11011:SF12">
    <property type="entry name" value="FATTY ACYL-COA REDUCTASE"/>
    <property type="match status" value="1"/>
</dbReference>
<comment type="caution">
    <text evidence="3">The sequence shown here is derived from an EMBL/GenBank/DDBJ whole genome shotgun (WGS) entry which is preliminary data.</text>
</comment>
<accession>A0A8K0KQ22</accession>
<organism evidence="3 4">
    <name type="scientific">Ladona fulva</name>
    <name type="common">Scarce chaser dragonfly</name>
    <name type="synonym">Libellula fulva</name>
    <dbReference type="NCBI Taxonomy" id="123851"/>
    <lineage>
        <taxon>Eukaryota</taxon>
        <taxon>Metazoa</taxon>
        <taxon>Ecdysozoa</taxon>
        <taxon>Arthropoda</taxon>
        <taxon>Hexapoda</taxon>
        <taxon>Insecta</taxon>
        <taxon>Pterygota</taxon>
        <taxon>Palaeoptera</taxon>
        <taxon>Odonata</taxon>
        <taxon>Epiprocta</taxon>
        <taxon>Anisoptera</taxon>
        <taxon>Libelluloidea</taxon>
        <taxon>Libellulidae</taxon>
        <taxon>Ladona</taxon>
    </lineage>
</organism>
<protein>
    <recommendedName>
        <fullName evidence="1">Fatty acyl-CoA reductase</fullName>
        <ecNumber evidence="1">1.2.1.84</ecNumber>
    </recommendedName>
</protein>
<dbReference type="Proteomes" id="UP000792457">
    <property type="component" value="Unassembled WGS sequence"/>
</dbReference>
<dbReference type="EC" id="1.2.1.84" evidence="1"/>
<gene>
    <name evidence="3" type="ORF">J437_LFUL018766</name>
</gene>
<keyword evidence="1" id="KW-0444">Lipid biosynthesis</keyword>
<dbReference type="PANTHER" id="PTHR11011">
    <property type="entry name" value="MALE STERILITY PROTEIN 2-RELATED"/>
    <property type="match status" value="1"/>
</dbReference>
<dbReference type="SUPFAM" id="SSF51735">
    <property type="entry name" value="NAD(P)-binding Rossmann-fold domains"/>
    <property type="match status" value="1"/>
</dbReference>
<comment type="function">
    <text evidence="1">Catalyzes the reduction of fatty acyl-CoA to fatty alcohols.</text>
</comment>
<comment type="similarity">
    <text evidence="1">Belongs to the fatty acyl-CoA reductase family.</text>
</comment>
<dbReference type="InterPro" id="IPR036291">
    <property type="entry name" value="NAD(P)-bd_dom_sf"/>
</dbReference>
<dbReference type="InterPro" id="IPR026055">
    <property type="entry name" value="FAR"/>
</dbReference>
<dbReference type="GO" id="GO:0005777">
    <property type="term" value="C:peroxisome"/>
    <property type="evidence" value="ECO:0007669"/>
    <property type="project" value="TreeGrafter"/>
</dbReference>
<dbReference type="GO" id="GO:0102965">
    <property type="term" value="F:alcohol-forming long-chain fatty acyl-CoA reductase activity"/>
    <property type="evidence" value="ECO:0007669"/>
    <property type="project" value="UniProtKB-EC"/>
</dbReference>
<name>A0A8K0KQ22_LADFU</name>
<proteinExistence type="inferred from homology"/>
<dbReference type="AlphaFoldDB" id="A0A8K0KQ22"/>
<keyword evidence="1" id="KW-0521">NADP</keyword>
<comment type="catalytic activity">
    <reaction evidence="1">
        <text>a long-chain fatty acyl-CoA + 2 NADPH + 2 H(+) = a long-chain primary fatty alcohol + 2 NADP(+) + CoA</text>
        <dbReference type="Rhea" id="RHEA:52716"/>
        <dbReference type="ChEBI" id="CHEBI:15378"/>
        <dbReference type="ChEBI" id="CHEBI:57287"/>
        <dbReference type="ChEBI" id="CHEBI:57783"/>
        <dbReference type="ChEBI" id="CHEBI:58349"/>
        <dbReference type="ChEBI" id="CHEBI:77396"/>
        <dbReference type="ChEBI" id="CHEBI:83139"/>
        <dbReference type="EC" id="1.2.1.84"/>
    </reaction>
</comment>
<feature type="domain" description="Thioester reductase (TE)" evidence="2">
    <location>
        <begin position="9"/>
        <end position="90"/>
    </location>
</feature>
<keyword evidence="1" id="KW-0443">Lipid metabolism</keyword>
<dbReference type="OrthoDB" id="429813at2759"/>
<reference evidence="3" key="2">
    <citation type="submission" date="2017-10" db="EMBL/GenBank/DDBJ databases">
        <title>Ladona fulva Genome sequencing and assembly.</title>
        <authorList>
            <person name="Murali S."/>
            <person name="Richards S."/>
            <person name="Bandaranaike D."/>
            <person name="Bellair M."/>
            <person name="Blankenburg K."/>
            <person name="Chao H."/>
            <person name="Dinh H."/>
            <person name="Doddapaneni H."/>
            <person name="Dugan-Rocha S."/>
            <person name="Elkadiri S."/>
            <person name="Gnanaolivu R."/>
            <person name="Hernandez B."/>
            <person name="Skinner E."/>
            <person name="Javaid M."/>
            <person name="Lee S."/>
            <person name="Li M."/>
            <person name="Ming W."/>
            <person name="Munidasa M."/>
            <person name="Muniz J."/>
            <person name="Nguyen L."/>
            <person name="Hughes D."/>
            <person name="Osuji N."/>
            <person name="Pu L.-L."/>
            <person name="Puazo M."/>
            <person name="Qu C."/>
            <person name="Quiroz J."/>
            <person name="Raj R."/>
            <person name="Weissenberger G."/>
            <person name="Xin Y."/>
            <person name="Zou X."/>
            <person name="Han Y."/>
            <person name="Worley K."/>
            <person name="Muzny D."/>
            <person name="Gibbs R."/>
        </authorList>
    </citation>
    <scope>NUCLEOTIDE SEQUENCE</scope>
    <source>
        <strain evidence="3">Sampled in the wild</strain>
    </source>
</reference>
<evidence type="ECO:0000313" key="4">
    <source>
        <dbReference type="Proteomes" id="UP000792457"/>
    </source>
</evidence>
<keyword evidence="1" id="KW-0560">Oxidoreductase</keyword>
<keyword evidence="4" id="KW-1185">Reference proteome</keyword>